<comment type="caution">
    <text evidence="1">The sequence shown here is derived from an EMBL/GenBank/DDBJ whole genome shotgun (WGS) entry which is preliminary data.</text>
</comment>
<dbReference type="AlphaFoldDB" id="A0A9D1Z6D9"/>
<dbReference type="EMBL" id="DXCX01000121">
    <property type="protein sequence ID" value="HIY74495.1"/>
    <property type="molecule type" value="Genomic_DNA"/>
</dbReference>
<evidence type="ECO:0000313" key="2">
    <source>
        <dbReference type="Proteomes" id="UP000886824"/>
    </source>
</evidence>
<reference evidence="1" key="2">
    <citation type="submission" date="2021-04" db="EMBL/GenBank/DDBJ databases">
        <authorList>
            <person name="Gilroy R."/>
        </authorList>
    </citation>
    <scope>NUCLEOTIDE SEQUENCE</scope>
    <source>
        <strain evidence="1">CHK33-7979</strain>
    </source>
</reference>
<accession>A0A9D1Z6D9</accession>
<organism evidence="1 2">
    <name type="scientific">Candidatus Intestinimonas merdavium</name>
    <dbReference type="NCBI Taxonomy" id="2838622"/>
    <lineage>
        <taxon>Bacteria</taxon>
        <taxon>Bacillati</taxon>
        <taxon>Bacillota</taxon>
        <taxon>Clostridia</taxon>
        <taxon>Eubacteriales</taxon>
        <taxon>Intestinimonas</taxon>
    </lineage>
</organism>
<evidence type="ECO:0000313" key="1">
    <source>
        <dbReference type="EMBL" id="HIY74495.1"/>
    </source>
</evidence>
<reference evidence="1" key="1">
    <citation type="journal article" date="2021" name="PeerJ">
        <title>Extensive microbial diversity within the chicken gut microbiome revealed by metagenomics and culture.</title>
        <authorList>
            <person name="Gilroy R."/>
            <person name="Ravi A."/>
            <person name="Getino M."/>
            <person name="Pursley I."/>
            <person name="Horton D.L."/>
            <person name="Alikhan N.F."/>
            <person name="Baker D."/>
            <person name="Gharbi K."/>
            <person name="Hall N."/>
            <person name="Watson M."/>
            <person name="Adriaenssens E.M."/>
            <person name="Foster-Nyarko E."/>
            <person name="Jarju S."/>
            <person name="Secka A."/>
            <person name="Antonio M."/>
            <person name="Oren A."/>
            <person name="Chaudhuri R.R."/>
            <person name="La Ragione R."/>
            <person name="Hildebrand F."/>
            <person name="Pallen M.J."/>
        </authorList>
    </citation>
    <scope>NUCLEOTIDE SEQUENCE</scope>
    <source>
        <strain evidence="1">CHK33-7979</strain>
    </source>
</reference>
<gene>
    <name evidence="1" type="ORF">H9826_11110</name>
</gene>
<protein>
    <submittedName>
        <fullName evidence="1">TetR family transcriptional regulator C-terminal domain-containing protein</fullName>
    </submittedName>
</protein>
<name>A0A9D1Z6D9_9FIRM</name>
<dbReference type="Proteomes" id="UP000886824">
    <property type="component" value="Unassembled WGS sequence"/>
</dbReference>
<sequence>MEHVDFYVTFFSDAILMSIIRWLTEEAQIPPKEYLCQLRHILFRLAIHTIDELGPSEEGVQSDQPAPTGQT</sequence>
<proteinExistence type="predicted"/>